<dbReference type="Proteomes" id="UP000184073">
    <property type="component" value="Unassembled WGS sequence"/>
</dbReference>
<evidence type="ECO:0000313" key="3">
    <source>
        <dbReference type="Proteomes" id="UP000184073"/>
    </source>
</evidence>
<name>A0A1L9PJA8_ASPVE</name>
<dbReference type="AlphaFoldDB" id="A0A1L9PJA8"/>
<evidence type="ECO:0000256" key="1">
    <source>
        <dbReference type="SAM" id="MobiDB-lite"/>
    </source>
</evidence>
<reference evidence="3" key="1">
    <citation type="journal article" date="2017" name="Genome Biol.">
        <title>Comparative genomics reveals high biological diversity and specific adaptations in the industrially and medically important fungal genus Aspergillus.</title>
        <authorList>
            <person name="de Vries R.P."/>
            <person name="Riley R."/>
            <person name="Wiebenga A."/>
            <person name="Aguilar-Osorio G."/>
            <person name="Amillis S."/>
            <person name="Uchima C.A."/>
            <person name="Anderluh G."/>
            <person name="Asadollahi M."/>
            <person name="Askin M."/>
            <person name="Barry K."/>
            <person name="Battaglia E."/>
            <person name="Bayram O."/>
            <person name="Benocci T."/>
            <person name="Braus-Stromeyer S.A."/>
            <person name="Caldana C."/>
            <person name="Canovas D."/>
            <person name="Cerqueira G.C."/>
            <person name="Chen F."/>
            <person name="Chen W."/>
            <person name="Choi C."/>
            <person name="Clum A."/>
            <person name="Dos Santos R.A."/>
            <person name="Damasio A.R."/>
            <person name="Diallinas G."/>
            <person name="Emri T."/>
            <person name="Fekete E."/>
            <person name="Flipphi M."/>
            <person name="Freyberg S."/>
            <person name="Gallo A."/>
            <person name="Gournas C."/>
            <person name="Habgood R."/>
            <person name="Hainaut M."/>
            <person name="Harispe M.L."/>
            <person name="Henrissat B."/>
            <person name="Hilden K.S."/>
            <person name="Hope R."/>
            <person name="Hossain A."/>
            <person name="Karabika E."/>
            <person name="Karaffa L."/>
            <person name="Karanyi Z."/>
            <person name="Krasevec N."/>
            <person name="Kuo A."/>
            <person name="Kusch H."/>
            <person name="LaButti K."/>
            <person name="Lagendijk E.L."/>
            <person name="Lapidus A."/>
            <person name="Levasseur A."/>
            <person name="Lindquist E."/>
            <person name="Lipzen A."/>
            <person name="Logrieco A.F."/>
            <person name="MacCabe A."/>
            <person name="Maekelae M.R."/>
            <person name="Malavazi I."/>
            <person name="Melin P."/>
            <person name="Meyer V."/>
            <person name="Mielnichuk N."/>
            <person name="Miskei M."/>
            <person name="Molnar A.P."/>
            <person name="Mule G."/>
            <person name="Ngan C.Y."/>
            <person name="Orejas M."/>
            <person name="Orosz E."/>
            <person name="Ouedraogo J.P."/>
            <person name="Overkamp K.M."/>
            <person name="Park H.-S."/>
            <person name="Perrone G."/>
            <person name="Piumi F."/>
            <person name="Punt P.J."/>
            <person name="Ram A.F."/>
            <person name="Ramon A."/>
            <person name="Rauscher S."/>
            <person name="Record E."/>
            <person name="Riano-Pachon D.M."/>
            <person name="Robert V."/>
            <person name="Roehrig J."/>
            <person name="Ruller R."/>
            <person name="Salamov A."/>
            <person name="Salih N.S."/>
            <person name="Samson R.A."/>
            <person name="Sandor E."/>
            <person name="Sanguinetti M."/>
            <person name="Schuetze T."/>
            <person name="Sepcic K."/>
            <person name="Shelest E."/>
            <person name="Sherlock G."/>
            <person name="Sophianopoulou V."/>
            <person name="Squina F.M."/>
            <person name="Sun H."/>
            <person name="Susca A."/>
            <person name="Todd R.B."/>
            <person name="Tsang A."/>
            <person name="Unkles S.E."/>
            <person name="van de Wiele N."/>
            <person name="van Rossen-Uffink D."/>
            <person name="Oliveira J.V."/>
            <person name="Vesth T.C."/>
            <person name="Visser J."/>
            <person name="Yu J.-H."/>
            <person name="Zhou M."/>
            <person name="Andersen M.R."/>
            <person name="Archer D.B."/>
            <person name="Baker S.E."/>
            <person name="Benoit I."/>
            <person name="Brakhage A.A."/>
            <person name="Braus G.H."/>
            <person name="Fischer R."/>
            <person name="Frisvad J.C."/>
            <person name="Goldman G.H."/>
            <person name="Houbraken J."/>
            <person name="Oakley B."/>
            <person name="Pocsi I."/>
            <person name="Scazzocchio C."/>
            <person name="Seiboth B."/>
            <person name="vanKuyk P.A."/>
            <person name="Wortman J."/>
            <person name="Dyer P.S."/>
            <person name="Grigoriev I.V."/>
        </authorList>
    </citation>
    <scope>NUCLEOTIDE SEQUENCE [LARGE SCALE GENOMIC DNA]</scope>
    <source>
        <strain evidence="3">CBS 583.65</strain>
    </source>
</reference>
<dbReference type="VEuPathDB" id="FungiDB:ASPVEDRAFT_644068"/>
<dbReference type="RefSeq" id="XP_040667371.1">
    <property type="nucleotide sequence ID" value="XM_040815726.1"/>
</dbReference>
<feature type="region of interest" description="Disordered" evidence="1">
    <location>
        <begin position="35"/>
        <end position="74"/>
    </location>
</feature>
<organism evidence="2 3">
    <name type="scientific">Aspergillus versicolor CBS 583.65</name>
    <dbReference type="NCBI Taxonomy" id="1036611"/>
    <lineage>
        <taxon>Eukaryota</taxon>
        <taxon>Fungi</taxon>
        <taxon>Dikarya</taxon>
        <taxon>Ascomycota</taxon>
        <taxon>Pezizomycotina</taxon>
        <taxon>Eurotiomycetes</taxon>
        <taxon>Eurotiomycetidae</taxon>
        <taxon>Eurotiales</taxon>
        <taxon>Aspergillaceae</taxon>
        <taxon>Aspergillus</taxon>
        <taxon>Aspergillus subgen. Nidulantes</taxon>
    </lineage>
</organism>
<accession>A0A1L9PJA8</accession>
<gene>
    <name evidence="2" type="ORF">ASPVEDRAFT_644068</name>
</gene>
<proteinExistence type="predicted"/>
<keyword evidence="3" id="KW-1185">Reference proteome</keyword>
<sequence>MTYSRESYLRDLTPILQACFYKKIQVLREGAVNHQPIKPRSPSHLPRRPDNGSLTQERAISQREGATYRPPARSRAPAPVFTLLQQVSQHVYNSNSRYYLFNQFCRLLDFHRLIFLCQCPEQLLITCFSERKEDSPSHFI</sequence>
<dbReference type="EMBL" id="KV878128">
    <property type="protein sequence ID" value="OJJ01609.1"/>
    <property type="molecule type" value="Genomic_DNA"/>
</dbReference>
<evidence type="ECO:0000313" key="2">
    <source>
        <dbReference type="EMBL" id="OJJ01609.1"/>
    </source>
</evidence>
<protein>
    <submittedName>
        <fullName evidence="2">Uncharacterized protein</fullName>
    </submittedName>
</protein>
<dbReference type="GeneID" id="63731237"/>